<accession>A0A1F4Z0W8</accession>
<name>A0A1F4Z0W8_9BACT</name>
<sequence length="71" mass="7803">MKNKERRNLNDLAQKLNDVWERTGRNGQWFVEGHSLVKDRGEEEISYSKDAAKATLASAIASLGKGGGNGQ</sequence>
<comment type="caution">
    <text evidence="1">The sequence shown here is derived from an EMBL/GenBank/DDBJ whole genome shotgun (WGS) entry which is preliminary data.</text>
</comment>
<dbReference type="Proteomes" id="UP000176822">
    <property type="component" value="Unassembled WGS sequence"/>
</dbReference>
<organism evidence="1 2">
    <name type="scientific">Candidatus Amesbacteria bacterium RIFCSPLOWO2_01_FULL_47_33</name>
    <dbReference type="NCBI Taxonomy" id="1797258"/>
    <lineage>
        <taxon>Bacteria</taxon>
        <taxon>Candidatus Amesiibacteriota</taxon>
    </lineage>
</organism>
<proteinExistence type="predicted"/>
<evidence type="ECO:0000313" key="2">
    <source>
        <dbReference type="Proteomes" id="UP000176822"/>
    </source>
</evidence>
<evidence type="ECO:0000313" key="1">
    <source>
        <dbReference type="EMBL" id="OGC99625.1"/>
    </source>
</evidence>
<dbReference type="AlphaFoldDB" id="A0A1F4Z0W8"/>
<gene>
    <name evidence="1" type="ORF">A2972_04495</name>
</gene>
<reference evidence="1 2" key="1">
    <citation type="journal article" date="2016" name="Nat. Commun.">
        <title>Thousands of microbial genomes shed light on interconnected biogeochemical processes in an aquifer system.</title>
        <authorList>
            <person name="Anantharaman K."/>
            <person name="Brown C.T."/>
            <person name="Hug L.A."/>
            <person name="Sharon I."/>
            <person name="Castelle C.J."/>
            <person name="Probst A.J."/>
            <person name="Thomas B.C."/>
            <person name="Singh A."/>
            <person name="Wilkins M.J."/>
            <person name="Karaoz U."/>
            <person name="Brodie E.L."/>
            <person name="Williams K.H."/>
            <person name="Hubbard S.S."/>
            <person name="Banfield J.F."/>
        </authorList>
    </citation>
    <scope>NUCLEOTIDE SEQUENCE [LARGE SCALE GENOMIC DNA]</scope>
</reference>
<protein>
    <submittedName>
        <fullName evidence="1">Uncharacterized protein</fullName>
    </submittedName>
</protein>
<dbReference type="EMBL" id="MEXM01000056">
    <property type="protein sequence ID" value="OGC99625.1"/>
    <property type="molecule type" value="Genomic_DNA"/>
</dbReference>